<keyword evidence="9" id="KW-1185">Reference proteome</keyword>
<evidence type="ECO:0000256" key="5">
    <source>
        <dbReference type="ARBA" id="ARBA00023136"/>
    </source>
</evidence>
<dbReference type="OrthoDB" id="5850553at2759"/>
<evidence type="ECO:0000256" key="4">
    <source>
        <dbReference type="ARBA" id="ARBA00022989"/>
    </source>
</evidence>
<gene>
    <name evidence="8" type="ORF">DICVIV_12182</name>
</gene>
<comment type="subcellular location">
    <subcellularLocation>
        <location evidence="1">Membrane</location>
        <topology evidence="1">Multi-pass membrane protein</topology>
    </subcellularLocation>
</comment>
<dbReference type="AlphaFoldDB" id="A0A0D8XDV9"/>
<evidence type="ECO:0000256" key="2">
    <source>
        <dbReference type="ARBA" id="ARBA00006058"/>
    </source>
</evidence>
<accession>A0A0D8XDV9</accession>
<evidence type="ECO:0000256" key="6">
    <source>
        <dbReference type="ARBA" id="ARBA00023180"/>
    </source>
</evidence>
<dbReference type="PANTHER" id="PTHR22730">
    <property type="entry name" value="PROMININ PROM PROTEIN"/>
    <property type="match status" value="1"/>
</dbReference>
<organism evidence="8 9">
    <name type="scientific">Dictyocaulus viviparus</name>
    <name type="common">Bovine lungworm</name>
    <dbReference type="NCBI Taxonomy" id="29172"/>
    <lineage>
        <taxon>Eukaryota</taxon>
        <taxon>Metazoa</taxon>
        <taxon>Ecdysozoa</taxon>
        <taxon>Nematoda</taxon>
        <taxon>Chromadorea</taxon>
        <taxon>Rhabditida</taxon>
        <taxon>Rhabditina</taxon>
        <taxon>Rhabditomorpha</taxon>
        <taxon>Strongyloidea</taxon>
        <taxon>Metastrongylidae</taxon>
        <taxon>Dictyocaulus</taxon>
    </lineage>
</organism>
<evidence type="ECO:0000256" key="3">
    <source>
        <dbReference type="ARBA" id="ARBA00022692"/>
    </source>
</evidence>
<dbReference type="InterPro" id="IPR008795">
    <property type="entry name" value="Prominin"/>
</dbReference>
<feature type="transmembrane region" description="Helical" evidence="7">
    <location>
        <begin position="34"/>
        <end position="58"/>
    </location>
</feature>
<dbReference type="GO" id="GO:0016020">
    <property type="term" value="C:membrane"/>
    <property type="evidence" value="ECO:0007669"/>
    <property type="project" value="UniProtKB-SubCell"/>
</dbReference>
<sequence length="67" mass="7371">MQHNISSCAPLEGIISSSASALCDYAVDPLNGVWMSMLISLLCFVVMVIFSTSLVKLYNNMHSYPKQ</sequence>
<dbReference type="PANTHER" id="PTHR22730:SF1">
    <property type="entry name" value="PROMININ-LIKE PROTEIN"/>
    <property type="match status" value="1"/>
</dbReference>
<evidence type="ECO:0000313" key="9">
    <source>
        <dbReference type="Proteomes" id="UP000053766"/>
    </source>
</evidence>
<evidence type="ECO:0000313" key="8">
    <source>
        <dbReference type="EMBL" id="KJH41834.1"/>
    </source>
</evidence>
<dbReference type="STRING" id="29172.A0A0D8XDV9"/>
<dbReference type="Pfam" id="PF05478">
    <property type="entry name" value="Prominin"/>
    <property type="match status" value="1"/>
</dbReference>
<keyword evidence="4 7" id="KW-1133">Transmembrane helix</keyword>
<dbReference type="EMBL" id="KN716750">
    <property type="protein sequence ID" value="KJH41834.1"/>
    <property type="molecule type" value="Genomic_DNA"/>
</dbReference>
<reference evidence="8 9" key="1">
    <citation type="submission" date="2013-11" db="EMBL/GenBank/DDBJ databases">
        <title>Draft genome of the bovine lungworm Dictyocaulus viviparus.</title>
        <authorList>
            <person name="Mitreva M."/>
        </authorList>
    </citation>
    <scope>NUCLEOTIDE SEQUENCE [LARGE SCALE GENOMIC DNA]</scope>
    <source>
        <strain evidence="8 9">HannoverDv2000</strain>
    </source>
</reference>
<protein>
    <submittedName>
        <fullName evidence="8">Uncharacterized protein</fullName>
    </submittedName>
</protein>
<comment type="similarity">
    <text evidence="2">Belongs to the prominin family.</text>
</comment>
<name>A0A0D8XDV9_DICVI</name>
<evidence type="ECO:0000256" key="1">
    <source>
        <dbReference type="ARBA" id="ARBA00004141"/>
    </source>
</evidence>
<keyword evidence="3 7" id="KW-0812">Transmembrane</keyword>
<keyword evidence="5 7" id="KW-0472">Membrane</keyword>
<evidence type="ECO:0000256" key="7">
    <source>
        <dbReference type="SAM" id="Phobius"/>
    </source>
</evidence>
<reference evidence="9" key="2">
    <citation type="journal article" date="2016" name="Sci. Rep.">
        <title>Dictyocaulus viviparus genome, variome and transcriptome elucidate lungworm biology and support future intervention.</title>
        <authorList>
            <person name="McNulty S.N."/>
            <person name="Strube C."/>
            <person name="Rosa B.A."/>
            <person name="Martin J.C."/>
            <person name="Tyagi R."/>
            <person name="Choi Y.J."/>
            <person name="Wang Q."/>
            <person name="Hallsworth Pepin K."/>
            <person name="Zhang X."/>
            <person name="Ozersky P."/>
            <person name="Wilson R.K."/>
            <person name="Sternberg P.W."/>
            <person name="Gasser R.B."/>
            <person name="Mitreva M."/>
        </authorList>
    </citation>
    <scope>NUCLEOTIDE SEQUENCE [LARGE SCALE GENOMIC DNA]</scope>
    <source>
        <strain evidence="9">HannoverDv2000</strain>
    </source>
</reference>
<dbReference type="Proteomes" id="UP000053766">
    <property type="component" value="Unassembled WGS sequence"/>
</dbReference>
<keyword evidence="6" id="KW-0325">Glycoprotein</keyword>
<proteinExistence type="inferred from homology"/>